<feature type="region of interest" description="Disordered" evidence="1">
    <location>
        <begin position="20"/>
        <end position="43"/>
    </location>
</feature>
<proteinExistence type="predicted"/>
<dbReference type="Proteomes" id="UP000294933">
    <property type="component" value="Unassembled WGS sequence"/>
</dbReference>
<feature type="compositionally biased region" description="Low complexity" evidence="1">
    <location>
        <begin position="20"/>
        <end position="33"/>
    </location>
</feature>
<organism evidence="3 4">
    <name type="scientific">Rickenella mellea</name>
    <dbReference type="NCBI Taxonomy" id="50990"/>
    <lineage>
        <taxon>Eukaryota</taxon>
        <taxon>Fungi</taxon>
        <taxon>Dikarya</taxon>
        <taxon>Basidiomycota</taxon>
        <taxon>Agaricomycotina</taxon>
        <taxon>Agaricomycetes</taxon>
        <taxon>Hymenochaetales</taxon>
        <taxon>Rickenellaceae</taxon>
        <taxon>Rickenella</taxon>
    </lineage>
</organism>
<evidence type="ECO:0000259" key="2">
    <source>
        <dbReference type="Pfam" id="PF13649"/>
    </source>
</evidence>
<dbReference type="CDD" id="cd02440">
    <property type="entry name" value="AdoMet_MTases"/>
    <property type="match status" value="1"/>
</dbReference>
<sequence length="733" mass="81701">MATIYSPPPVPLRSSLWFPPELSSSSSSSSPDTSDSEPHFRPHRNSLFTLRDKLYDFDRSVMTKLHKQRPAIVRRVTTGKLEGGKLKKSTSASLLSSFYRSPLDTPSPDIYLDVIDISPMPLESKGLSYDSWAPPDPDNMPIGIIEERKMTAVPATVVNGVGYGLQRTESDEEVDLSKGGYRNLPYFARRGHIAQVHPYSRLDAPYMQAYNRVGSDIEEHMHHLLRRLNSNGTPSFHDYGSEPPLTVLDLGCGHGFWAVDAAAAWQSAGTKITAFDLVDVVPEASKNVDNITWRRGNFVAYSLPFDDHSFDLVRLADLTLCIPYSRWETLLEEVRRVLTPGGRVEIIDDHLFFPYVSTSMNPPRKSPLVEHLNTSTTDGNSLPSAQSSISTSDTLVECEGNDDQSTLVDDHGNACHDEQTFPVIPPSRVDICHAVEQTFESMLHSSEIHTRPHDFLKVLLMRVFGRQGCARKIRSFHLSLPTPSSDSPQMCDKHGRTWAGSEMERVERLNEESLAEVQSKGKVNSKAAKLLGIVIPEHDTADASQPWESDSSLSSSSTLLSQSSANRLKTRPSLPRFTSSPTIVASSTAPRSQPYLPDGLILHPDIFVPMGRRELEMTVCKYIHVLIECKAALTEFVASRVDESISAEAMYLWEDYLGDYESFSRRRFNLTDSAFDDDDDDGYSTPHIKRSMSASTRHHGDSHAKRPESSGAYVRAIRVYEAYNVLDDGPPTP</sequence>
<dbReference type="GO" id="GO:0008168">
    <property type="term" value="F:methyltransferase activity"/>
    <property type="evidence" value="ECO:0007669"/>
    <property type="project" value="TreeGrafter"/>
</dbReference>
<keyword evidence="4" id="KW-1185">Reference proteome</keyword>
<gene>
    <name evidence="3" type="ORF">BD410DRAFT_824878</name>
</gene>
<reference evidence="3 4" key="1">
    <citation type="submission" date="2018-06" db="EMBL/GenBank/DDBJ databases">
        <title>A transcriptomic atlas of mushroom development highlights an independent origin of complex multicellularity.</title>
        <authorList>
            <consortium name="DOE Joint Genome Institute"/>
            <person name="Krizsan K."/>
            <person name="Almasi E."/>
            <person name="Merenyi Z."/>
            <person name="Sahu N."/>
            <person name="Viragh M."/>
            <person name="Koszo T."/>
            <person name="Mondo S."/>
            <person name="Kiss B."/>
            <person name="Balint B."/>
            <person name="Kues U."/>
            <person name="Barry K."/>
            <person name="Hegedus J.C."/>
            <person name="Henrissat B."/>
            <person name="Johnson J."/>
            <person name="Lipzen A."/>
            <person name="Ohm R."/>
            <person name="Nagy I."/>
            <person name="Pangilinan J."/>
            <person name="Yan J."/>
            <person name="Xiong Y."/>
            <person name="Grigoriev I.V."/>
            <person name="Hibbett D.S."/>
            <person name="Nagy L.G."/>
        </authorList>
    </citation>
    <scope>NUCLEOTIDE SEQUENCE [LARGE SCALE GENOMIC DNA]</scope>
    <source>
        <strain evidence="3 4">SZMC22713</strain>
    </source>
</reference>
<evidence type="ECO:0000313" key="4">
    <source>
        <dbReference type="Proteomes" id="UP000294933"/>
    </source>
</evidence>
<dbReference type="VEuPathDB" id="FungiDB:BD410DRAFT_824878"/>
<dbReference type="PANTHER" id="PTHR43591:SF105">
    <property type="entry name" value="METHYLTRANSFERASE DOMAIN-CONTAINING PROTEIN-RELATED"/>
    <property type="match status" value="1"/>
</dbReference>
<dbReference type="OrthoDB" id="2013972at2759"/>
<evidence type="ECO:0000313" key="3">
    <source>
        <dbReference type="EMBL" id="TDL28158.1"/>
    </source>
</evidence>
<feature type="domain" description="Methyltransferase" evidence="2">
    <location>
        <begin position="247"/>
        <end position="342"/>
    </location>
</feature>
<dbReference type="Pfam" id="PF13649">
    <property type="entry name" value="Methyltransf_25"/>
    <property type="match status" value="1"/>
</dbReference>
<accession>A0A4Y7QLN9</accession>
<dbReference type="Gene3D" id="3.40.50.150">
    <property type="entry name" value="Vaccinia Virus protein VP39"/>
    <property type="match status" value="1"/>
</dbReference>
<feature type="compositionally biased region" description="Basic and acidic residues" evidence="1">
    <location>
        <begin position="698"/>
        <end position="708"/>
    </location>
</feature>
<dbReference type="InterPro" id="IPR029063">
    <property type="entry name" value="SAM-dependent_MTases_sf"/>
</dbReference>
<protein>
    <recommendedName>
        <fullName evidence="2">Methyltransferase domain-containing protein</fullName>
    </recommendedName>
</protein>
<dbReference type="PANTHER" id="PTHR43591">
    <property type="entry name" value="METHYLTRANSFERASE"/>
    <property type="match status" value="1"/>
</dbReference>
<evidence type="ECO:0000256" key="1">
    <source>
        <dbReference type="SAM" id="MobiDB-lite"/>
    </source>
</evidence>
<dbReference type="STRING" id="50990.A0A4Y7QLN9"/>
<dbReference type="InterPro" id="IPR041698">
    <property type="entry name" value="Methyltransf_25"/>
</dbReference>
<name>A0A4Y7QLN9_9AGAM</name>
<feature type="region of interest" description="Disordered" evidence="1">
    <location>
        <begin position="675"/>
        <end position="709"/>
    </location>
</feature>
<dbReference type="EMBL" id="ML170158">
    <property type="protein sequence ID" value="TDL28158.1"/>
    <property type="molecule type" value="Genomic_DNA"/>
</dbReference>
<dbReference type="AlphaFoldDB" id="A0A4Y7QLN9"/>
<dbReference type="SUPFAM" id="SSF53335">
    <property type="entry name" value="S-adenosyl-L-methionine-dependent methyltransferases"/>
    <property type="match status" value="1"/>
</dbReference>